<accession>A0A1R3RNS3</accession>
<evidence type="ECO:0000313" key="2">
    <source>
        <dbReference type="Proteomes" id="UP000188318"/>
    </source>
</evidence>
<proteinExistence type="predicted"/>
<reference evidence="2" key="1">
    <citation type="journal article" date="2017" name="Genome Biol.">
        <title>Comparative genomics reveals high biological diversity and specific adaptations in the industrially and medically important fungal genus Aspergillus.</title>
        <authorList>
            <person name="de Vries R.P."/>
            <person name="Riley R."/>
            <person name="Wiebenga A."/>
            <person name="Aguilar-Osorio G."/>
            <person name="Amillis S."/>
            <person name="Uchima C.A."/>
            <person name="Anderluh G."/>
            <person name="Asadollahi M."/>
            <person name="Askin M."/>
            <person name="Barry K."/>
            <person name="Battaglia E."/>
            <person name="Bayram O."/>
            <person name="Benocci T."/>
            <person name="Braus-Stromeyer S.A."/>
            <person name="Caldana C."/>
            <person name="Canovas D."/>
            <person name="Cerqueira G.C."/>
            <person name="Chen F."/>
            <person name="Chen W."/>
            <person name="Choi C."/>
            <person name="Clum A."/>
            <person name="Dos Santos R.A."/>
            <person name="Damasio A.R."/>
            <person name="Diallinas G."/>
            <person name="Emri T."/>
            <person name="Fekete E."/>
            <person name="Flipphi M."/>
            <person name="Freyberg S."/>
            <person name="Gallo A."/>
            <person name="Gournas C."/>
            <person name="Habgood R."/>
            <person name="Hainaut M."/>
            <person name="Harispe M.L."/>
            <person name="Henrissat B."/>
            <person name="Hilden K.S."/>
            <person name="Hope R."/>
            <person name="Hossain A."/>
            <person name="Karabika E."/>
            <person name="Karaffa L."/>
            <person name="Karanyi Z."/>
            <person name="Krasevec N."/>
            <person name="Kuo A."/>
            <person name="Kusch H."/>
            <person name="LaButti K."/>
            <person name="Lagendijk E.L."/>
            <person name="Lapidus A."/>
            <person name="Levasseur A."/>
            <person name="Lindquist E."/>
            <person name="Lipzen A."/>
            <person name="Logrieco A.F."/>
            <person name="MacCabe A."/>
            <person name="Maekelae M.R."/>
            <person name="Malavazi I."/>
            <person name="Melin P."/>
            <person name="Meyer V."/>
            <person name="Mielnichuk N."/>
            <person name="Miskei M."/>
            <person name="Molnar A.P."/>
            <person name="Mule G."/>
            <person name="Ngan C.Y."/>
            <person name="Orejas M."/>
            <person name="Orosz E."/>
            <person name="Ouedraogo J.P."/>
            <person name="Overkamp K.M."/>
            <person name="Park H.-S."/>
            <person name="Perrone G."/>
            <person name="Piumi F."/>
            <person name="Punt P.J."/>
            <person name="Ram A.F."/>
            <person name="Ramon A."/>
            <person name="Rauscher S."/>
            <person name="Record E."/>
            <person name="Riano-Pachon D.M."/>
            <person name="Robert V."/>
            <person name="Roehrig J."/>
            <person name="Ruller R."/>
            <person name="Salamov A."/>
            <person name="Salih N.S."/>
            <person name="Samson R.A."/>
            <person name="Sandor E."/>
            <person name="Sanguinetti M."/>
            <person name="Schuetze T."/>
            <person name="Sepcic K."/>
            <person name="Shelest E."/>
            <person name="Sherlock G."/>
            <person name="Sophianopoulou V."/>
            <person name="Squina F.M."/>
            <person name="Sun H."/>
            <person name="Susca A."/>
            <person name="Todd R.B."/>
            <person name="Tsang A."/>
            <person name="Unkles S.E."/>
            <person name="van de Wiele N."/>
            <person name="van Rossen-Uffink D."/>
            <person name="Oliveira J.V."/>
            <person name="Vesth T.C."/>
            <person name="Visser J."/>
            <person name="Yu J.-H."/>
            <person name="Zhou M."/>
            <person name="Andersen M.R."/>
            <person name="Archer D.B."/>
            <person name="Baker S.E."/>
            <person name="Benoit I."/>
            <person name="Brakhage A.A."/>
            <person name="Braus G.H."/>
            <person name="Fischer R."/>
            <person name="Frisvad J.C."/>
            <person name="Goldman G.H."/>
            <person name="Houbraken J."/>
            <person name="Oakley B."/>
            <person name="Pocsi I."/>
            <person name="Scazzocchio C."/>
            <person name="Seiboth B."/>
            <person name="vanKuyk P.A."/>
            <person name="Wortman J."/>
            <person name="Dyer P.S."/>
            <person name="Grigoriev I.V."/>
        </authorList>
    </citation>
    <scope>NUCLEOTIDE SEQUENCE [LARGE SCALE GENOMIC DNA]</scope>
    <source>
        <strain evidence="2">ITEM 5010</strain>
    </source>
</reference>
<gene>
    <name evidence="1" type="ORF">ASPCADRAFT_207492</name>
</gene>
<protein>
    <submittedName>
        <fullName evidence="1">Uncharacterized protein</fullName>
    </submittedName>
</protein>
<name>A0A1R3RNS3_ASPC5</name>
<dbReference type="AlphaFoldDB" id="A0A1R3RNS3"/>
<dbReference type="Proteomes" id="UP000188318">
    <property type="component" value="Unassembled WGS sequence"/>
</dbReference>
<organism evidence="1 2">
    <name type="scientific">Aspergillus carbonarius (strain ITEM 5010)</name>
    <dbReference type="NCBI Taxonomy" id="602072"/>
    <lineage>
        <taxon>Eukaryota</taxon>
        <taxon>Fungi</taxon>
        <taxon>Dikarya</taxon>
        <taxon>Ascomycota</taxon>
        <taxon>Pezizomycotina</taxon>
        <taxon>Eurotiomycetes</taxon>
        <taxon>Eurotiomycetidae</taxon>
        <taxon>Eurotiales</taxon>
        <taxon>Aspergillaceae</taxon>
        <taxon>Aspergillus</taxon>
        <taxon>Aspergillus subgen. Circumdati</taxon>
    </lineage>
</organism>
<dbReference type="EMBL" id="KV907499">
    <property type="protein sequence ID" value="OOF96131.1"/>
    <property type="molecule type" value="Genomic_DNA"/>
</dbReference>
<keyword evidence="2" id="KW-1185">Reference proteome</keyword>
<sequence>MTRPTEEAVQAIKKNYGAQLKAECTGYMAASVYLAKTRTQSLPKPPHCESIDF</sequence>
<dbReference type="VEuPathDB" id="FungiDB:ASPCADRAFT_207492"/>
<evidence type="ECO:0000313" key="1">
    <source>
        <dbReference type="EMBL" id="OOF96131.1"/>
    </source>
</evidence>